<dbReference type="RefSeq" id="WP_072904872.1">
    <property type="nucleotide sequence ID" value="NZ_FQZT01000001.1"/>
</dbReference>
<dbReference type="Pfam" id="PF02811">
    <property type="entry name" value="PHP"/>
    <property type="match status" value="1"/>
</dbReference>
<name>A0A1M6BIR5_MALRU</name>
<gene>
    <name evidence="2" type="ORF">SAMN02745165_00191</name>
</gene>
<dbReference type="OrthoDB" id="9804333at2"/>
<dbReference type="Gene3D" id="1.10.150.650">
    <property type="match status" value="1"/>
</dbReference>
<sequence>MEAKLVDLHIHSTCSDGYFTPEELVEKALQADLVAIAIADHDNVDAIATAQKIGAEKGLEVIAGVELSTQWYQYYDMHLLGYGFDPECPYLNRELSEFQDFRAGRNRQIIDRVNQKLAEEGREPIDPDAVRRLADGTIGRPHIAQALREGGYVEDNEEAFNRYLVPCNVPKRYFPVDDAIKLIQQSGGIAVLAHPPYITRERRLLEKLVAELVGLGLDGIEVYNNGSNMEDTDWLIKLARKHGLIITGGSDFHGDPGSNIEIGSGFRGMKIPYSCVDEIKSALHRRQQERV</sequence>
<protein>
    <recommendedName>
        <fullName evidence="1">Polymerase/histidinol phosphatase N-terminal domain-containing protein</fullName>
    </recommendedName>
</protein>
<dbReference type="Gene3D" id="3.20.20.140">
    <property type="entry name" value="Metal-dependent hydrolases"/>
    <property type="match status" value="1"/>
</dbReference>
<evidence type="ECO:0000313" key="2">
    <source>
        <dbReference type="EMBL" id="SHI48383.1"/>
    </source>
</evidence>
<dbReference type="PANTHER" id="PTHR42924">
    <property type="entry name" value="EXONUCLEASE"/>
    <property type="match status" value="1"/>
</dbReference>
<dbReference type="Proteomes" id="UP000184171">
    <property type="component" value="Unassembled WGS sequence"/>
</dbReference>
<dbReference type="GO" id="GO:0004534">
    <property type="term" value="F:5'-3' RNA exonuclease activity"/>
    <property type="evidence" value="ECO:0007669"/>
    <property type="project" value="TreeGrafter"/>
</dbReference>
<dbReference type="InterPro" id="IPR004013">
    <property type="entry name" value="PHP_dom"/>
</dbReference>
<dbReference type="AlphaFoldDB" id="A0A1M6BIR5"/>
<dbReference type="InterPro" id="IPR052018">
    <property type="entry name" value="PHP_domain"/>
</dbReference>
<proteinExistence type="predicted"/>
<evidence type="ECO:0000259" key="1">
    <source>
        <dbReference type="SMART" id="SM00481"/>
    </source>
</evidence>
<dbReference type="InterPro" id="IPR016195">
    <property type="entry name" value="Pol/histidinol_Pase-like"/>
</dbReference>
<accession>A0A1M6BIR5</accession>
<dbReference type="PANTHER" id="PTHR42924:SF3">
    <property type="entry name" value="POLYMERASE_HISTIDINOL PHOSPHATASE N-TERMINAL DOMAIN-CONTAINING PROTEIN"/>
    <property type="match status" value="1"/>
</dbReference>
<dbReference type="SUPFAM" id="SSF89550">
    <property type="entry name" value="PHP domain-like"/>
    <property type="match status" value="1"/>
</dbReference>
<dbReference type="CDD" id="cd07438">
    <property type="entry name" value="PHP_HisPPase_AMP"/>
    <property type="match status" value="1"/>
</dbReference>
<dbReference type="SMART" id="SM00481">
    <property type="entry name" value="POLIIIAc"/>
    <property type="match status" value="1"/>
</dbReference>
<keyword evidence="3" id="KW-1185">Reference proteome</keyword>
<dbReference type="GO" id="GO:0035312">
    <property type="term" value="F:5'-3' DNA exonuclease activity"/>
    <property type="evidence" value="ECO:0007669"/>
    <property type="project" value="TreeGrafter"/>
</dbReference>
<dbReference type="STRING" id="1122189.SAMN02745165_00191"/>
<organism evidence="2 3">
    <name type="scientific">Malonomonas rubra DSM 5091</name>
    <dbReference type="NCBI Taxonomy" id="1122189"/>
    <lineage>
        <taxon>Bacteria</taxon>
        <taxon>Pseudomonadati</taxon>
        <taxon>Thermodesulfobacteriota</taxon>
        <taxon>Desulfuromonadia</taxon>
        <taxon>Desulfuromonadales</taxon>
        <taxon>Geopsychrobacteraceae</taxon>
        <taxon>Malonomonas</taxon>
    </lineage>
</organism>
<dbReference type="InterPro" id="IPR003141">
    <property type="entry name" value="Pol/His_phosphatase_N"/>
</dbReference>
<reference evidence="2 3" key="1">
    <citation type="submission" date="2016-11" db="EMBL/GenBank/DDBJ databases">
        <authorList>
            <person name="Jaros S."/>
            <person name="Januszkiewicz K."/>
            <person name="Wedrychowicz H."/>
        </authorList>
    </citation>
    <scope>NUCLEOTIDE SEQUENCE [LARGE SCALE GENOMIC DNA]</scope>
    <source>
        <strain evidence="2 3">DSM 5091</strain>
    </source>
</reference>
<dbReference type="EMBL" id="FQZT01000001">
    <property type="protein sequence ID" value="SHI48383.1"/>
    <property type="molecule type" value="Genomic_DNA"/>
</dbReference>
<evidence type="ECO:0000313" key="3">
    <source>
        <dbReference type="Proteomes" id="UP000184171"/>
    </source>
</evidence>
<feature type="domain" description="Polymerase/histidinol phosphatase N-terminal" evidence="1">
    <location>
        <begin position="6"/>
        <end position="71"/>
    </location>
</feature>